<protein>
    <recommendedName>
        <fullName evidence="2">DUF4097 domain-containing protein</fullName>
    </recommendedName>
</protein>
<dbReference type="AlphaFoldDB" id="A3HWA9"/>
<dbReference type="InterPro" id="IPR025164">
    <property type="entry name" value="Toastrack_DUF4097"/>
</dbReference>
<feature type="signal peptide" evidence="1">
    <location>
        <begin position="1"/>
        <end position="24"/>
    </location>
</feature>
<feature type="chain" id="PRO_5002652727" description="DUF4097 domain-containing protein" evidence="1">
    <location>
        <begin position="25"/>
        <end position="310"/>
    </location>
</feature>
<keyword evidence="4" id="KW-1185">Reference proteome</keyword>
<keyword evidence="1" id="KW-0732">Signal</keyword>
<dbReference type="Proteomes" id="UP000003919">
    <property type="component" value="Chromosome"/>
</dbReference>
<name>A3HWA9_9BACT</name>
<evidence type="ECO:0000313" key="4">
    <source>
        <dbReference type="Proteomes" id="UP000003919"/>
    </source>
</evidence>
<organism evidence="3 4">
    <name type="scientific">Algoriphagus machipongonensis</name>
    <dbReference type="NCBI Taxonomy" id="388413"/>
    <lineage>
        <taxon>Bacteria</taxon>
        <taxon>Pseudomonadati</taxon>
        <taxon>Bacteroidota</taxon>
        <taxon>Cytophagia</taxon>
        <taxon>Cytophagales</taxon>
        <taxon>Cyclobacteriaceae</taxon>
        <taxon>Algoriphagus</taxon>
    </lineage>
</organism>
<dbReference type="STRING" id="388413.ALPR1_17638"/>
<gene>
    <name evidence="3" type="ORF">ALPR1_17638</name>
</gene>
<accession>A3HWA9</accession>
<dbReference type="EMBL" id="AAXU02000001">
    <property type="protein sequence ID" value="EAZ80882.1"/>
    <property type="molecule type" value="Genomic_DNA"/>
</dbReference>
<proteinExistence type="predicted"/>
<dbReference type="RefSeq" id="WP_008202480.1">
    <property type="nucleotide sequence ID" value="NZ_CM001023.1"/>
</dbReference>
<dbReference type="HOGENOM" id="CLU_076294_0_0_10"/>
<evidence type="ECO:0000313" key="3">
    <source>
        <dbReference type="EMBL" id="EAZ80882.1"/>
    </source>
</evidence>
<comment type="caution">
    <text evidence="3">The sequence shown here is derived from an EMBL/GenBank/DDBJ whole genome shotgun (WGS) entry which is preliminary data.</text>
</comment>
<evidence type="ECO:0000256" key="1">
    <source>
        <dbReference type="SAM" id="SignalP"/>
    </source>
</evidence>
<feature type="domain" description="DUF4097" evidence="2">
    <location>
        <begin position="55"/>
        <end position="210"/>
    </location>
</feature>
<reference evidence="3 4" key="1">
    <citation type="journal article" date="2011" name="J. Bacteriol.">
        <title>Complete genome sequence of Algoriphagus sp. PR1, bacterial prey of a colony-forming choanoflagellate.</title>
        <authorList>
            <person name="Alegado R.A."/>
            <person name="Ferriera S."/>
            <person name="Nusbaum C."/>
            <person name="Young S.K."/>
            <person name="Zeng Q."/>
            <person name="Imamovic A."/>
            <person name="Fairclough S.R."/>
            <person name="King N."/>
        </authorList>
    </citation>
    <scope>NUCLEOTIDE SEQUENCE [LARGE SCALE GENOMIC DNA]</scope>
    <source>
        <strain evidence="3 4">PR1</strain>
    </source>
</reference>
<feature type="domain" description="DUF4097" evidence="2">
    <location>
        <begin position="211"/>
        <end position="308"/>
    </location>
</feature>
<dbReference type="OrthoDB" id="838235at2"/>
<dbReference type="Pfam" id="PF13349">
    <property type="entry name" value="DUF4097"/>
    <property type="match status" value="2"/>
</dbReference>
<dbReference type="EMBL" id="CM001023">
    <property type="protein sequence ID" value="EAZ80882.1"/>
    <property type="molecule type" value="Genomic_DNA"/>
</dbReference>
<evidence type="ECO:0000259" key="2">
    <source>
        <dbReference type="Pfam" id="PF13349"/>
    </source>
</evidence>
<sequence length="310" mass="32603">MKTLYLKFSPLMVAMLLFASAAFAQEVIVDTNKTYSNISKVEVSGGWLDVSYDGRSGTDVDVQAYLESNNSDQDIIFVTVGDVLKISYEKSSRNSSWGNNRNKGFIKISGPMAMELDIRNSSGTISVDGVTNDETNLRVSSGKISASNIIGDLRVKASSGNLVLDEIDGDVVAGVTSGNADISNVSGNVDYESTSGSLEAENVDGELSASLTSGNAKLNNIGSLGSLKFTSGNIRASNSGLSGNTRFNGTSGSFKIQSPTDLKSLNFSLRASSGRLKVGGINTGRNLEIDNGNSEWVKGSISSGNITIEN</sequence>
<dbReference type="eggNOG" id="COG3595">
    <property type="taxonomic scope" value="Bacteria"/>
</dbReference>